<feature type="transmembrane region" description="Helical" evidence="1">
    <location>
        <begin position="6"/>
        <end position="28"/>
    </location>
</feature>
<keyword evidence="3" id="KW-1185">Reference proteome</keyword>
<keyword evidence="1" id="KW-1133">Transmembrane helix</keyword>
<keyword evidence="1" id="KW-0812">Transmembrane</keyword>
<name>A0ABV1W4F9_9ACTN</name>
<organism evidence="2 3">
    <name type="scientific">Streptomyces carpinensis</name>
    <dbReference type="NCBI Taxonomy" id="66369"/>
    <lineage>
        <taxon>Bacteria</taxon>
        <taxon>Bacillati</taxon>
        <taxon>Actinomycetota</taxon>
        <taxon>Actinomycetes</taxon>
        <taxon>Kitasatosporales</taxon>
        <taxon>Streptomycetaceae</taxon>
        <taxon>Streptomyces</taxon>
    </lineage>
</organism>
<protein>
    <submittedName>
        <fullName evidence="2">DUF3592 domain-containing protein</fullName>
    </submittedName>
</protein>
<sequence>MEALSYAVPALFYVVPTLMIGGAVFLLVRITGRSREVRGAWNSGLTAEARCLRTYGTSRDGHGGASTTLHHVYEFTTREGRSVRFAESNGPATIVEGDIVTVHYAAGRPERATAHAPAPGRLAAGQGCAYAFLGVFIAFCLVFMAVAHPIFSVVDEVLP</sequence>
<evidence type="ECO:0000256" key="1">
    <source>
        <dbReference type="SAM" id="Phobius"/>
    </source>
</evidence>
<feature type="transmembrane region" description="Helical" evidence="1">
    <location>
        <begin position="129"/>
        <end position="151"/>
    </location>
</feature>
<comment type="caution">
    <text evidence="2">The sequence shown here is derived from an EMBL/GenBank/DDBJ whole genome shotgun (WGS) entry which is preliminary data.</text>
</comment>
<gene>
    <name evidence="2" type="ORF">ABT317_19015</name>
</gene>
<accession>A0ABV1W4F9</accession>
<dbReference type="RefSeq" id="WP_086723827.1">
    <property type="nucleotide sequence ID" value="NZ_MUBM01000046.1"/>
</dbReference>
<evidence type="ECO:0000313" key="3">
    <source>
        <dbReference type="Proteomes" id="UP001458415"/>
    </source>
</evidence>
<evidence type="ECO:0000313" key="2">
    <source>
        <dbReference type="EMBL" id="MER6979025.1"/>
    </source>
</evidence>
<proteinExistence type="predicted"/>
<keyword evidence="1" id="KW-0472">Membrane</keyword>
<reference evidence="2 3" key="1">
    <citation type="submission" date="2024-06" db="EMBL/GenBank/DDBJ databases">
        <title>The Natural Products Discovery Center: Release of the First 8490 Sequenced Strains for Exploring Actinobacteria Biosynthetic Diversity.</title>
        <authorList>
            <person name="Kalkreuter E."/>
            <person name="Kautsar S.A."/>
            <person name="Yang D."/>
            <person name="Bader C.D."/>
            <person name="Teijaro C.N."/>
            <person name="Fluegel L."/>
            <person name="Davis C.M."/>
            <person name="Simpson J.R."/>
            <person name="Lauterbach L."/>
            <person name="Steele A.D."/>
            <person name="Gui C."/>
            <person name="Meng S."/>
            <person name="Li G."/>
            <person name="Viehrig K."/>
            <person name="Ye F."/>
            <person name="Su P."/>
            <person name="Kiefer A.F."/>
            <person name="Nichols A."/>
            <person name="Cepeda A.J."/>
            <person name="Yan W."/>
            <person name="Fan B."/>
            <person name="Jiang Y."/>
            <person name="Adhikari A."/>
            <person name="Zheng C.-J."/>
            <person name="Schuster L."/>
            <person name="Cowan T.M."/>
            <person name="Smanski M.J."/>
            <person name="Chevrette M.G."/>
            <person name="De Carvalho L.P.S."/>
            <person name="Shen B."/>
        </authorList>
    </citation>
    <scope>NUCLEOTIDE SEQUENCE [LARGE SCALE GENOMIC DNA]</scope>
    <source>
        <strain evidence="2 3">NPDC000634</strain>
    </source>
</reference>
<dbReference type="EMBL" id="JBEPCU010000308">
    <property type="protein sequence ID" value="MER6979025.1"/>
    <property type="molecule type" value="Genomic_DNA"/>
</dbReference>
<dbReference type="Proteomes" id="UP001458415">
    <property type="component" value="Unassembled WGS sequence"/>
</dbReference>